<feature type="region of interest" description="Disordered" evidence="1">
    <location>
        <begin position="390"/>
        <end position="460"/>
    </location>
</feature>
<feature type="compositionally biased region" description="Basic and acidic residues" evidence="1">
    <location>
        <begin position="330"/>
        <end position="366"/>
    </location>
</feature>
<dbReference type="SMART" id="SM01292">
    <property type="entry name" value="N1221"/>
    <property type="match status" value="1"/>
</dbReference>
<evidence type="ECO:0000313" key="4">
    <source>
        <dbReference type="Proteomes" id="UP000267096"/>
    </source>
</evidence>
<feature type="compositionally biased region" description="Acidic residues" evidence="1">
    <location>
        <begin position="367"/>
        <end position="378"/>
    </location>
</feature>
<sequence length="565" mass="62097">MIFYDLMERIESTQSDVRLDAARIVLYILQGAYLDFVDEECVSIGNGFQSSPNREGGDLGTGGHEEACLIQGIFNAYKAYEAGVYQTLCTMLMLEVDDPWDVSCQVESNSRGSSVSNSRSASNVDLSDSVDKRQSSRKSATTADNEALRVVLSALYHLVESIRRVDLFEMVVPGERRTAWGALRESFIEELEQPIDNVGQPLVMVLFEMMPAFCHGTSPHFPMKKVLLLVWKVLLTILGGWKELREAKEKKRKGAGLGTVEDTLLVGGAMRASIIHGTDLEQGNGALGVARPRRSTTAHPSARLIGRQLACTGSEDSKDDFDDLTPSGDKPVDEERRGRGVARSDSDTDADGGRGLDEDDLPRDSIGEEELTSLEDDVIGELIAGCETGVTDDKNAAEKETAQTVGGAIKKDMPAPEPGTPIPGTPSSTTAAKSSRRANPLLSVTSSGERTPIAGTPPPMEVLFRPSLPWQPKVREEDIESFLQHERMKFFGYCLPSDSKTVFGLPEPIQRSVEALRRHVYVSLGDIQAEREKSLNRYVFSQRETDIEMSVTEQLYRMMLPNLSQ</sequence>
<feature type="compositionally biased region" description="Basic and acidic residues" evidence="1">
    <location>
        <begin position="391"/>
        <end position="401"/>
    </location>
</feature>
<feature type="region of interest" description="Disordered" evidence="1">
    <location>
        <begin position="282"/>
        <end position="378"/>
    </location>
</feature>
<name>A0A0M3J169_ANISI</name>
<evidence type="ECO:0000313" key="5">
    <source>
        <dbReference type="WBParaSite" id="ASIM_0000126401-mRNA-1"/>
    </source>
</evidence>
<evidence type="ECO:0000256" key="1">
    <source>
        <dbReference type="SAM" id="MobiDB-lite"/>
    </source>
</evidence>
<reference evidence="5" key="1">
    <citation type="submission" date="2017-02" db="UniProtKB">
        <authorList>
            <consortium name="WormBaseParasite"/>
        </authorList>
    </citation>
    <scope>IDENTIFICATION</scope>
</reference>
<organism evidence="5">
    <name type="scientific">Anisakis simplex</name>
    <name type="common">Herring worm</name>
    <dbReference type="NCBI Taxonomy" id="6269"/>
    <lineage>
        <taxon>Eukaryota</taxon>
        <taxon>Metazoa</taxon>
        <taxon>Ecdysozoa</taxon>
        <taxon>Nematoda</taxon>
        <taxon>Chromadorea</taxon>
        <taxon>Rhabditida</taxon>
        <taxon>Spirurina</taxon>
        <taxon>Ascaridomorpha</taxon>
        <taxon>Ascaridoidea</taxon>
        <taxon>Anisakidae</taxon>
        <taxon>Anisakis</taxon>
        <taxon>Anisakis simplex complex</taxon>
    </lineage>
</organism>
<dbReference type="EMBL" id="UYRR01001093">
    <property type="protein sequence ID" value="VDK18466.1"/>
    <property type="molecule type" value="Genomic_DNA"/>
</dbReference>
<gene>
    <name evidence="3" type="ORF">ASIM_LOCUS1152</name>
</gene>
<keyword evidence="4" id="KW-1185">Reference proteome</keyword>
<dbReference type="GO" id="GO:0007010">
    <property type="term" value="P:cytoskeleton organization"/>
    <property type="evidence" value="ECO:0007669"/>
    <property type="project" value="TreeGrafter"/>
</dbReference>
<dbReference type="Proteomes" id="UP000267096">
    <property type="component" value="Unassembled WGS sequence"/>
</dbReference>
<dbReference type="GO" id="GO:0005829">
    <property type="term" value="C:cytosol"/>
    <property type="evidence" value="ECO:0007669"/>
    <property type="project" value="TreeGrafter"/>
</dbReference>
<evidence type="ECO:0000313" key="3">
    <source>
        <dbReference type="EMBL" id="VDK18466.1"/>
    </source>
</evidence>
<dbReference type="WBParaSite" id="ASIM_0000126401-mRNA-1">
    <property type="protein sequence ID" value="ASIM_0000126401-mRNA-1"/>
    <property type="gene ID" value="ASIM_0000126401"/>
</dbReference>
<feature type="domain" description="Far11/STRP N-terminal" evidence="2">
    <location>
        <begin position="1"/>
        <end position="284"/>
    </location>
</feature>
<dbReference type="OrthoDB" id="18234at2759"/>
<dbReference type="PANTHER" id="PTHR13239">
    <property type="entry name" value="PROTEIN REQUIRED FOR HYPHAL ANASTOMOSIS HAM-2"/>
    <property type="match status" value="1"/>
</dbReference>
<dbReference type="InterPro" id="IPR040185">
    <property type="entry name" value="Far11/STRP"/>
</dbReference>
<protein>
    <submittedName>
        <fullName evidence="5">N1221 domain-containing protein</fullName>
    </submittedName>
</protein>
<dbReference type="PANTHER" id="PTHR13239:SF4">
    <property type="entry name" value="AT25231P"/>
    <property type="match status" value="1"/>
</dbReference>
<proteinExistence type="predicted"/>
<feature type="compositionally biased region" description="Low complexity" evidence="1">
    <location>
        <begin position="108"/>
        <end position="124"/>
    </location>
</feature>
<accession>A0A0M3J169</accession>
<feature type="region of interest" description="Disordered" evidence="1">
    <location>
        <begin position="107"/>
        <end position="140"/>
    </location>
</feature>
<evidence type="ECO:0000259" key="2">
    <source>
        <dbReference type="SMART" id="SM01292"/>
    </source>
</evidence>
<feature type="compositionally biased region" description="Pro residues" evidence="1">
    <location>
        <begin position="415"/>
        <end position="424"/>
    </location>
</feature>
<dbReference type="InterPro" id="IPR012486">
    <property type="entry name" value="Far11/STRP_N"/>
</dbReference>
<reference evidence="3 4" key="2">
    <citation type="submission" date="2018-11" db="EMBL/GenBank/DDBJ databases">
        <authorList>
            <consortium name="Pathogen Informatics"/>
        </authorList>
    </citation>
    <scope>NUCLEOTIDE SEQUENCE [LARGE SCALE GENOMIC DNA]</scope>
</reference>
<dbReference type="AlphaFoldDB" id="A0A0M3J169"/>
<dbReference type="Pfam" id="PF07923">
    <property type="entry name" value="N1221"/>
    <property type="match status" value="1"/>
</dbReference>